<proteinExistence type="inferred from homology"/>
<dbReference type="GO" id="GO:0006869">
    <property type="term" value="P:lipid transport"/>
    <property type="evidence" value="ECO:0007669"/>
    <property type="project" value="UniProtKB-KW"/>
</dbReference>
<keyword evidence="10" id="KW-0675">Receptor</keyword>
<keyword evidence="15" id="KW-1185">Reference proteome</keyword>
<keyword evidence="6 13" id="KW-1133">Transmembrane helix</keyword>
<dbReference type="Pfam" id="PF03073">
    <property type="entry name" value="TspO_MBR"/>
    <property type="match status" value="1"/>
</dbReference>
<sequence>MPSAVLATRARCWLTFRRLSTPDPFQGWCFECDVTHIKANRGSRKQNSPSDAHLPRSPWLRRTPAPRTRPRCSRRRPHSSPQPAQTHARPSAGPGRAEPRGGARGGAGRREPRRGPCGSARGPSSAAYLRLQVVELLYGGQGGDEHGGLAVPGAVQLGPRPLQAERKQVVAQHLLGQAVHVPHAGVAQQPAAHPHELAALPGEQQHRALPRRPPLPPRPRRLPLLARLLVPHRALQQLAQARRPFPTASERAAPPPRCAAQDAAPAAASEPPCCRGPAAHGRRLPARVAPGTERHRRSAAPPWGGPRQRGGTRGTEAAAACERSGDSVSMEVVPAWASAVGFTLLPHAGGVLGSKITRKEIPVWYESLQKPSWCPPNWVFAPVWGTLYTSMGYGSYLVWKELGGFSEKAVVPLGLYAGQLALNWAWTPIFFGAHKMGWGLATLLLTTGTATATTASWYHINRTAAYLMVPYLAWLTMASALNYRIWKDNRNKKSE</sequence>
<dbReference type="GO" id="GO:0031966">
    <property type="term" value="C:mitochondrial membrane"/>
    <property type="evidence" value="ECO:0007669"/>
    <property type="project" value="UniProtKB-SubCell"/>
</dbReference>
<evidence type="ECO:0000256" key="6">
    <source>
        <dbReference type="ARBA" id="ARBA00022989"/>
    </source>
</evidence>
<keyword evidence="4" id="KW-0813">Transport</keyword>
<dbReference type="InterPro" id="IPR004307">
    <property type="entry name" value="TspO_MBR"/>
</dbReference>
<evidence type="ECO:0000256" key="2">
    <source>
        <dbReference type="ARBA" id="ARBA00007524"/>
    </source>
</evidence>
<evidence type="ECO:0000313" key="15">
    <source>
        <dbReference type="Proteomes" id="UP000472261"/>
    </source>
</evidence>
<evidence type="ECO:0000256" key="5">
    <source>
        <dbReference type="ARBA" id="ARBA00022692"/>
    </source>
</evidence>
<dbReference type="GO" id="GO:0015485">
    <property type="term" value="F:cholesterol binding"/>
    <property type="evidence" value="ECO:0007669"/>
    <property type="project" value="TreeGrafter"/>
</dbReference>
<feature type="compositionally biased region" description="Basic residues" evidence="12">
    <location>
        <begin position="68"/>
        <end position="78"/>
    </location>
</feature>
<dbReference type="GO" id="GO:0005783">
    <property type="term" value="C:endoplasmic reticulum"/>
    <property type="evidence" value="ECO:0007669"/>
    <property type="project" value="TreeGrafter"/>
</dbReference>
<evidence type="ECO:0000256" key="13">
    <source>
        <dbReference type="SAM" id="Phobius"/>
    </source>
</evidence>
<dbReference type="PANTHER" id="PTHR10057">
    <property type="entry name" value="PERIPHERAL-TYPE BENZODIAZEPINE RECEPTOR"/>
    <property type="match status" value="1"/>
</dbReference>
<comment type="similarity">
    <text evidence="2">Belongs to the TspO/BZRP family.</text>
</comment>
<reference evidence="14" key="1">
    <citation type="submission" date="2025-08" db="UniProtKB">
        <authorList>
            <consortium name="Ensembl"/>
        </authorList>
    </citation>
    <scope>IDENTIFICATION</scope>
</reference>
<dbReference type="FunFam" id="1.20.1260.100:FF:000001">
    <property type="entry name" value="translocator protein 2"/>
    <property type="match status" value="1"/>
</dbReference>
<keyword evidence="7" id="KW-0445">Lipid transport</keyword>
<evidence type="ECO:0000256" key="8">
    <source>
        <dbReference type="ARBA" id="ARBA00023128"/>
    </source>
</evidence>
<evidence type="ECO:0000256" key="12">
    <source>
        <dbReference type="SAM" id="MobiDB-lite"/>
    </source>
</evidence>
<evidence type="ECO:0000256" key="10">
    <source>
        <dbReference type="ARBA" id="ARBA00023170"/>
    </source>
</evidence>
<feature type="compositionally biased region" description="Low complexity" evidence="12">
    <location>
        <begin position="248"/>
        <end position="273"/>
    </location>
</feature>
<reference evidence="14" key="2">
    <citation type="submission" date="2025-09" db="UniProtKB">
        <authorList>
            <consortium name="Ensembl"/>
        </authorList>
    </citation>
    <scope>IDENTIFICATION</scope>
</reference>
<dbReference type="InterPro" id="IPR038330">
    <property type="entry name" value="TspO/MBR-related_sf"/>
</dbReference>
<feature type="region of interest" description="Disordered" evidence="12">
    <location>
        <begin position="242"/>
        <end position="318"/>
    </location>
</feature>
<dbReference type="AlphaFoldDB" id="A0A669PPV6"/>
<evidence type="ECO:0000313" key="14">
    <source>
        <dbReference type="Ensembl" id="ENSPCLP00000010259.1"/>
    </source>
</evidence>
<evidence type="ECO:0000256" key="3">
    <source>
        <dbReference type="ARBA" id="ARBA00017151"/>
    </source>
</evidence>
<feature type="transmembrane region" description="Helical" evidence="13">
    <location>
        <begin position="438"/>
        <end position="458"/>
    </location>
</feature>
<feature type="transmembrane region" description="Helical" evidence="13">
    <location>
        <begin position="464"/>
        <end position="483"/>
    </location>
</feature>
<feature type="compositionally biased region" description="Low complexity" evidence="12">
    <location>
        <begin position="79"/>
        <end position="96"/>
    </location>
</feature>
<comment type="subcellular location">
    <subcellularLocation>
        <location evidence="1">Mitochondrion membrane</location>
        <topology evidence="1">Multi-pass membrane protein</topology>
    </subcellularLocation>
</comment>
<dbReference type="Proteomes" id="UP000472261">
    <property type="component" value="Unplaced"/>
</dbReference>
<evidence type="ECO:0000256" key="4">
    <source>
        <dbReference type="ARBA" id="ARBA00022448"/>
    </source>
</evidence>
<dbReference type="Ensembl" id="ENSPCLT00000013789.1">
    <property type="protein sequence ID" value="ENSPCLP00000010259.1"/>
    <property type="gene ID" value="ENSPCLG00000008446.1"/>
</dbReference>
<feature type="region of interest" description="Disordered" evidence="12">
    <location>
        <begin position="40"/>
        <end position="124"/>
    </location>
</feature>
<evidence type="ECO:0000256" key="11">
    <source>
        <dbReference type="ARBA" id="ARBA00029576"/>
    </source>
</evidence>
<keyword evidence="8" id="KW-0496">Mitochondrion</keyword>
<evidence type="ECO:0000256" key="9">
    <source>
        <dbReference type="ARBA" id="ARBA00023136"/>
    </source>
</evidence>
<name>A0A669PPV6_PHACC</name>
<dbReference type="PANTHER" id="PTHR10057:SF5">
    <property type="entry name" value="TRANSLOCATOR PROTEIN"/>
    <property type="match status" value="1"/>
</dbReference>
<protein>
    <recommendedName>
        <fullName evidence="3">Translocator protein</fullName>
    </recommendedName>
    <alternativeName>
        <fullName evidence="11">Peripheral-type benzodiazepine receptor</fullName>
    </alternativeName>
</protein>
<evidence type="ECO:0000256" key="1">
    <source>
        <dbReference type="ARBA" id="ARBA00004225"/>
    </source>
</evidence>
<accession>A0A669PPV6</accession>
<evidence type="ECO:0000256" key="7">
    <source>
        <dbReference type="ARBA" id="ARBA00023055"/>
    </source>
</evidence>
<feature type="transmembrane region" description="Helical" evidence="13">
    <location>
        <begin position="378"/>
        <end position="399"/>
    </location>
</feature>
<organism evidence="14 15">
    <name type="scientific">Phasianus colchicus</name>
    <name type="common">Common pheasant</name>
    <dbReference type="NCBI Taxonomy" id="9054"/>
    <lineage>
        <taxon>Eukaryota</taxon>
        <taxon>Metazoa</taxon>
        <taxon>Chordata</taxon>
        <taxon>Craniata</taxon>
        <taxon>Vertebrata</taxon>
        <taxon>Euteleostomi</taxon>
        <taxon>Archelosauria</taxon>
        <taxon>Archosauria</taxon>
        <taxon>Dinosauria</taxon>
        <taxon>Saurischia</taxon>
        <taxon>Theropoda</taxon>
        <taxon>Coelurosauria</taxon>
        <taxon>Aves</taxon>
        <taxon>Neognathae</taxon>
        <taxon>Galloanserae</taxon>
        <taxon>Galliformes</taxon>
        <taxon>Phasianidae</taxon>
        <taxon>Phasianinae</taxon>
        <taxon>Phasianus</taxon>
    </lineage>
</organism>
<keyword evidence="5 13" id="KW-0812">Transmembrane</keyword>
<dbReference type="Gene3D" id="1.20.1260.100">
    <property type="entry name" value="TspO/MBR protein"/>
    <property type="match status" value="1"/>
</dbReference>
<keyword evidence="9 13" id="KW-0472">Membrane</keyword>
<dbReference type="CDD" id="cd15904">
    <property type="entry name" value="TSPO_MBR"/>
    <property type="match status" value="1"/>
</dbReference>